<dbReference type="AlphaFoldDB" id="A0A0A8ZVN4"/>
<reference evidence="1" key="2">
    <citation type="journal article" date="2015" name="Data Brief">
        <title>Shoot transcriptome of the giant reed, Arundo donax.</title>
        <authorList>
            <person name="Barrero R.A."/>
            <person name="Guerrero F.D."/>
            <person name="Moolhuijzen P."/>
            <person name="Goolsby J.A."/>
            <person name="Tidwell J."/>
            <person name="Bellgard S.E."/>
            <person name="Bellgard M.I."/>
        </authorList>
    </citation>
    <scope>NUCLEOTIDE SEQUENCE</scope>
    <source>
        <tissue evidence="1">Shoot tissue taken approximately 20 cm above the soil surface</tissue>
    </source>
</reference>
<reference evidence="1" key="1">
    <citation type="submission" date="2014-09" db="EMBL/GenBank/DDBJ databases">
        <authorList>
            <person name="Magalhaes I.L.F."/>
            <person name="Oliveira U."/>
            <person name="Santos F.R."/>
            <person name="Vidigal T.H.D.A."/>
            <person name="Brescovit A.D."/>
            <person name="Santos A.J."/>
        </authorList>
    </citation>
    <scope>NUCLEOTIDE SEQUENCE</scope>
    <source>
        <tissue evidence="1">Shoot tissue taken approximately 20 cm above the soil surface</tissue>
    </source>
</reference>
<sequence>MQIPTDLASPRTQCDSGYMQANRKMLRTRLNPTLFT</sequence>
<proteinExistence type="predicted"/>
<protein>
    <submittedName>
        <fullName evidence="1">Uncharacterized protein</fullName>
    </submittedName>
</protein>
<organism evidence="1">
    <name type="scientific">Arundo donax</name>
    <name type="common">Giant reed</name>
    <name type="synonym">Donax arundinaceus</name>
    <dbReference type="NCBI Taxonomy" id="35708"/>
    <lineage>
        <taxon>Eukaryota</taxon>
        <taxon>Viridiplantae</taxon>
        <taxon>Streptophyta</taxon>
        <taxon>Embryophyta</taxon>
        <taxon>Tracheophyta</taxon>
        <taxon>Spermatophyta</taxon>
        <taxon>Magnoliopsida</taxon>
        <taxon>Liliopsida</taxon>
        <taxon>Poales</taxon>
        <taxon>Poaceae</taxon>
        <taxon>PACMAD clade</taxon>
        <taxon>Arundinoideae</taxon>
        <taxon>Arundineae</taxon>
        <taxon>Arundo</taxon>
    </lineage>
</organism>
<name>A0A0A8ZVN4_ARUDO</name>
<evidence type="ECO:0000313" key="1">
    <source>
        <dbReference type="EMBL" id="JAD40825.1"/>
    </source>
</evidence>
<dbReference type="EMBL" id="GBRH01257070">
    <property type="protein sequence ID" value="JAD40825.1"/>
    <property type="molecule type" value="Transcribed_RNA"/>
</dbReference>
<accession>A0A0A8ZVN4</accession>